<feature type="compositionally biased region" description="Low complexity" evidence="2">
    <location>
        <begin position="549"/>
        <end position="573"/>
    </location>
</feature>
<feature type="coiled-coil region" evidence="1">
    <location>
        <begin position="924"/>
        <end position="972"/>
    </location>
</feature>
<evidence type="ECO:0000256" key="1">
    <source>
        <dbReference type="SAM" id="Coils"/>
    </source>
</evidence>
<accession>A0A2V3J1V4</accession>
<feature type="compositionally biased region" description="Polar residues" evidence="2">
    <location>
        <begin position="247"/>
        <end position="266"/>
    </location>
</feature>
<evidence type="ECO:0000256" key="2">
    <source>
        <dbReference type="SAM" id="MobiDB-lite"/>
    </source>
</evidence>
<dbReference type="Proteomes" id="UP000247409">
    <property type="component" value="Unassembled WGS sequence"/>
</dbReference>
<feature type="compositionally biased region" description="Polar residues" evidence="2">
    <location>
        <begin position="579"/>
        <end position="594"/>
    </location>
</feature>
<feature type="compositionally biased region" description="Basic and acidic residues" evidence="2">
    <location>
        <begin position="290"/>
        <end position="317"/>
    </location>
</feature>
<reference evidence="3 4" key="1">
    <citation type="journal article" date="2018" name="Mol. Biol. Evol.">
        <title>Analysis of the draft genome of the red seaweed Gracilariopsis chorda provides insights into genome size evolution in Rhodophyta.</title>
        <authorList>
            <person name="Lee J."/>
            <person name="Yang E.C."/>
            <person name="Graf L."/>
            <person name="Yang J.H."/>
            <person name="Qiu H."/>
            <person name="Zel Zion U."/>
            <person name="Chan C.X."/>
            <person name="Stephens T.G."/>
            <person name="Weber A.P.M."/>
            <person name="Boo G.H."/>
            <person name="Boo S.M."/>
            <person name="Kim K.M."/>
            <person name="Shin Y."/>
            <person name="Jung M."/>
            <person name="Lee S.J."/>
            <person name="Yim H.S."/>
            <person name="Lee J.H."/>
            <person name="Bhattacharya D."/>
            <person name="Yoon H.S."/>
        </authorList>
    </citation>
    <scope>NUCLEOTIDE SEQUENCE [LARGE SCALE GENOMIC DNA]</scope>
    <source>
        <strain evidence="3 4">SKKU-2015</strain>
        <tissue evidence="3">Whole body</tissue>
    </source>
</reference>
<feature type="compositionally biased region" description="Polar residues" evidence="2">
    <location>
        <begin position="488"/>
        <end position="506"/>
    </location>
</feature>
<feature type="region of interest" description="Disordered" evidence="2">
    <location>
        <begin position="1"/>
        <end position="610"/>
    </location>
</feature>
<protein>
    <submittedName>
        <fullName evidence="3">Uncharacterized protein</fullName>
    </submittedName>
</protein>
<keyword evidence="4" id="KW-1185">Reference proteome</keyword>
<sequence>MPDQPQQQQPSTVQHQMEGITAPPASPVEPNPSMSAKSDQATVEKPQGQAQEEQPQVPAASSAQPALSTEMKEKDPKQGQVQSQPSEPKAADDGVKYTEPERASGGPGEASDEPKNPSEECQTSSAPKHNSPLESAEMKHAAGHQEEHSAIPQEKLADEPKETPPSEAKHVGKTEPSEKLHPNDVPQSSSAEPELQKSDETNDVDKHPLLSASSPDTHSKTESVKHIGTTLPSSERPETARAENILPPSTDQPASAQEQPSNQNKSGADAQQPHANPMAADDPVEIDTEPYIKENTSDRHANNKRDASSVSEEKELQAKPSEPAPLHEKDTTESLSRAKSVKSEIPNGTSSPDGEPGGGSHAGVFEQKMSPSAFVDTSPSIAKPGDASMEATEQNGADNKLDSEIKPQLEPGNESGDKKDSKTDAQNARRELDPEAESKYAGIKSKEGEMLTEQNVSVMDIDDTSVPGTKGAKTPITPSIKPGAAEMQNANEKTTPMTKPSETASVSREDVVMTEISPAKPDTGKKTKPSALEENSASGKKSRKTARKGSQSRLSRARSSSRGGAGDSSFDSGGKQDSAAPSSSYLHPQKSTEGSPAAPKNIEVVDDGGPRPVMEAKGLVMRVGNAVFVTENQLDDLKTARLNDKKVLPFEKLTFKELRTYNRDQLRAYCFAYGMERRKKTEMEADMARYLSYWNRGKPGFAIHEYIPTSGRAFDRDDFLTSRGSHANQSSASLGGSTYGGVDSSRRYGSRPQSGSGLLQDKHNASGGLGPGNPQTSPPAPSAGNANRNSRAGGTPASLQRGFGTSFKQRVHARQASAKFKAAYNGAGDTIVNVVENAAAYFEGKDSSEVIADQTKSFERYQLNVDLLTEIFDGPIQSDADLPKGHVAHANGNIEGSLGRMGRRSSATKPNITGKSDVMYDIAKRLLSNKRDAHKAELDSFESNLKRVEEEAKHTERRNMKLFQKLERAETQEQVESIKKEFEKEFGTSMDCTSRPVVRRKIDKTLPPLVIPDEQSRILRFTFL</sequence>
<feature type="compositionally biased region" description="Polar residues" evidence="2">
    <location>
        <begin position="119"/>
        <end position="128"/>
    </location>
</feature>
<feature type="compositionally biased region" description="Low complexity" evidence="2">
    <location>
        <begin position="44"/>
        <end position="68"/>
    </location>
</feature>
<dbReference type="OrthoDB" id="3921at2759"/>
<organism evidence="3 4">
    <name type="scientific">Gracilariopsis chorda</name>
    <dbReference type="NCBI Taxonomy" id="448386"/>
    <lineage>
        <taxon>Eukaryota</taxon>
        <taxon>Rhodophyta</taxon>
        <taxon>Florideophyceae</taxon>
        <taxon>Rhodymeniophycidae</taxon>
        <taxon>Gracilariales</taxon>
        <taxon>Gracilariaceae</taxon>
        <taxon>Gracilariopsis</taxon>
    </lineage>
</organism>
<comment type="caution">
    <text evidence="3">The sequence shown here is derived from an EMBL/GenBank/DDBJ whole genome shotgun (WGS) entry which is preliminary data.</text>
</comment>
<feature type="compositionally biased region" description="Basic and acidic residues" evidence="2">
    <location>
        <begin position="194"/>
        <end position="208"/>
    </location>
</feature>
<feature type="compositionally biased region" description="Polar residues" evidence="2">
    <location>
        <begin position="32"/>
        <end position="41"/>
    </location>
</feature>
<feature type="compositionally biased region" description="Basic and acidic residues" evidence="2">
    <location>
        <begin position="415"/>
        <end position="449"/>
    </location>
</feature>
<feature type="compositionally biased region" description="Basic and acidic residues" evidence="2">
    <location>
        <begin position="136"/>
        <end position="182"/>
    </location>
</feature>
<feature type="compositionally biased region" description="Low complexity" evidence="2">
    <location>
        <begin position="1"/>
        <end position="16"/>
    </location>
</feature>
<evidence type="ECO:0000313" key="4">
    <source>
        <dbReference type="Proteomes" id="UP000247409"/>
    </source>
</evidence>
<dbReference type="AlphaFoldDB" id="A0A2V3J1V4"/>
<keyword evidence="1" id="KW-0175">Coiled coil</keyword>
<dbReference type="EMBL" id="NBIV01000014">
    <property type="protein sequence ID" value="PXF48421.1"/>
    <property type="molecule type" value="Genomic_DNA"/>
</dbReference>
<evidence type="ECO:0000313" key="3">
    <source>
        <dbReference type="EMBL" id="PXF48421.1"/>
    </source>
</evidence>
<feature type="compositionally biased region" description="Polar residues" evidence="2">
    <location>
        <begin position="723"/>
        <end position="736"/>
    </location>
</feature>
<name>A0A2V3J1V4_9FLOR</name>
<gene>
    <name evidence="3" type="ORF">BWQ96_01881</name>
</gene>
<proteinExistence type="predicted"/>
<feature type="region of interest" description="Disordered" evidence="2">
    <location>
        <begin position="723"/>
        <end position="802"/>
    </location>
</feature>
<feature type="compositionally biased region" description="Basic and acidic residues" evidence="2">
    <location>
        <begin position="89"/>
        <end position="102"/>
    </location>
</feature>
<feature type="region of interest" description="Disordered" evidence="2">
    <location>
        <begin position="884"/>
        <end position="913"/>
    </location>
</feature>